<evidence type="ECO:0000313" key="1">
    <source>
        <dbReference type="EMBL" id="KGB33544.1"/>
    </source>
</evidence>
<gene>
    <name evidence="1" type="ORF">MS3_01720</name>
</gene>
<dbReference type="EMBL" id="KL250554">
    <property type="protein sequence ID" value="KGB33544.1"/>
    <property type="molecule type" value="Genomic_DNA"/>
</dbReference>
<dbReference type="SUPFAM" id="SSF81296">
    <property type="entry name" value="E set domains"/>
    <property type="match status" value="1"/>
</dbReference>
<proteinExistence type="predicted"/>
<dbReference type="Gene3D" id="2.60.40.840">
    <property type="match status" value="1"/>
</dbReference>
<reference evidence="1" key="1">
    <citation type="journal article" date="2012" name="Nat. Genet.">
        <title>Whole-genome sequence of Schistosoma haematobium.</title>
        <authorList>
            <person name="Young N.D."/>
            <person name="Jex A.R."/>
            <person name="Li B."/>
            <person name="Liu S."/>
            <person name="Yang L."/>
            <person name="Xiong Z."/>
            <person name="Li Y."/>
            <person name="Cantacessi C."/>
            <person name="Hall R.S."/>
            <person name="Xu X."/>
            <person name="Chen F."/>
            <person name="Wu X."/>
            <person name="Zerlotini A."/>
            <person name="Oliveira G."/>
            <person name="Hofmann A."/>
            <person name="Zhang G."/>
            <person name="Fang X."/>
            <person name="Kang Y."/>
            <person name="Campbell B.E."/>
            <person name="Loukas A."/>
            <person name="Ranganathan S."/>
            <person name="Rollinson D."/>
            <person name="Rinaldi G."/>
            <person name="Brindley P.J."/>
            <person name="Yang H."/>
            <person name="Wang J."/>
            <person name="Wang J."/>
            <person name="Gasser R.B."/>
        </authorList>
    </citation>
    <scope>NUCLEOTIDE SEQUENCE [LARGE SCALE GENOMIC DNA]</scope>
</reference>
<dbReference type="GO" id="GO:0007165">
    <property type="term" value="P:signal transduction"/>
    <property type="evidence" value="ECO:0007669"/>
    <property type="project" value="InterPro"/>
</dbReference>
<dbReference type="STRING" id="6185.A0A094ZKU0"/>
<dbReference type="AlphaFoldDB" id="A0A094ZKU0"/>
<organism evidence="1">
    <name type="scientific">Schistosoma haematobium</name>
    <name type="common">Blood fluke</name>
    <dbReference type="NCBI Taxonomy" id="6185"/>
    <lineage>
        <taxon>Eukaryota</taxon>
        <taxon>Metazoa</taxon>
        <taxon>Spiralia</taxon>
        <taxon>Lophotrochozoa</taxon>
        <taxon>Platyhelminthes</taxon>
        <taxon>Trematoda</taxon>
        <taxon>Digenea</taxon>
        <taxon>Strigeidida</taxon>
        <taxon>Schistosomatoidea</taxon>
        <taxon>Schistosomatidae</taxon>
        <taxon>Schistosoma</taxon>
    </lineage>
</organism>
<dbReference type="InterPro" id="IPR014753">
    <property type="entry name" value="Arrestin_N"/>
</dbReference>
<protein>
    <submittedName>
        <fullName evidence="1">Arrestin-C</fullName>
    </submittedName>
</protein>
<name>A0A094ZKU0_SCHHA</name>
<dbReference type="InterPro" id="IPR014756">
    <property type="entry name" value="Ig_E-set"/>
</dbReference>
<accession>A0A094ZKU0</accession>
<sequence>MLQQRNQYPYGILTMTQDVKNTEYVFLIFTCSYRFGRDDLDVLGLTFQKELLIYTKCLWPNHSLIIDKQLPIYNNIKNQTKKTWKNKFKRKIKKKIESIEDISSILPPSTSPSSVAIQTTQGSNNKKKIMNIHLNIPYL</sequence>